<dbReference type="SUPFAM" id="SSF49299">
    <property type="entry name" value="PKD domain"/>
    <property type="match status" value="1"/>
</dbReference>
<evidence type="ECO:0000313" key="2">
    <source>
        <dbReference type="EMBL" id="HIV08889.1"/>
    </source>
</evidence>
<accession>A0A9D1NMT0</accession>
<dbReference type="SUPFAM" id="SSF49265">
    <property type="entry name" value="Fibronectin type III"/>
    <property type="match status" value="1"/>
</dbReference>
<organism evidence="2 3">
    <name type="scientific">Candidatus Spyradenecus faecavium</name>
    <dbReference type="NCBI Taxonomy" id="2840947"/>
    <lineage>
        <taxon>Bacteria</taxon>
        <taxon>Pseudomonadati</taxon>
        <taxon>Lentisphaerota</taxon>
        <taxon>Lentisphaeria</taxon>
        <taxon>Lentisphaerales</taxon>
        <taxon>Lentisphaeraceae</taxon>
        <taxon>Lentisphaeraceae incertae sedis</taxon>
        <taxon>Candidatus Spyradenecus</taxon>
    </lineage>
</organism>
<reference evidence="2" key="1">
    <citation type="submission" date="2020-10" db="EMBL/GenBank/DDBJ databases">
        <authorList>
            <person name="Gilroy R."/>
        </authorList>
    </citation>
    <scope>NUCLEOTIDE SEQUENCE</scope>
    <source>
        <strain evidence="2">35461</strain>
    </source>
</reference>
<feature type="chain" id="PRO_5038381711" description="Ig-like domain-containing protein" evidence="1">
    <location>
        <begin position="20"/>
        <end position="734"/>
    </location>
</feature>
<dbReference type="InterPro" id="IPR035986">
    <property type="entry name" value="PKD_dom_sf"/>
</dbReference>
<name>A0A9D1NMT0_9BACT</name>
<reference evidence="2" key="2">
    <citation type="journal article" date="2021" name="PeerJ">
        <title>Extensive microbial diversity within the chicken gut microbiome revealed by metagenomics and culture.</title>
        <authorList>
            <person name="Gilroy R."/>
            <person name="Ravi A."/>
            <person name="Getino M."/>
            <person name="Pursley I."/>
            <person name="Horton D.L."/>
            <person name="Alikhan N.F."/>
            <person name="Baker D."/>
            <person name="Gharbi K."/>
            <person name="Hall N."/>
            <person name="Watson M."/>
            <person name="Adriaenssens E.M."/>
            <person name="Foster-Nyarko E."/>
            <person name="Jarju S."/>
            <person name="Secka A."/>
            <person name="Antonio M."/>
            <person name="Oren A."/>
            <person name="Chaudhuri R.R."/>
            <person name="La Ragione R."/>
            <person name="Hildebrand F."/>
            <person name="Pallen M.J."/>
        </authorList>
    </citation>
    <scope>NUCLEOTIDE SEQUENCE</scope>
    <source>
        <strain evidence="2">35461</strain>
    </source>
</reference>
<dbReference type="AlphaFoldDB" id="A0A9D1NMT0"/>
<comment type="caution">
    <text evidence="2">The sequence shown here is derived from an EMBL/GenBank/DDBJ whole genome shotgun (WGS) entry which is preliminary data.</text>
</comment>
<dbReference type="Proteomes" id="UP000886845">
    <property type="component" value="Unassembled WGS sequence"/>
</dbReference>
<gene>
    <name evidence="2" type="ORF">IAC79_02080</name>
</gene>
<evidence type="ECO:0000313" key="3">
    <source>
        <dbReference type="Proteomes" id="UP000886845"/>
    </source>
</evidence>
<proteinExistence type="predicted"/>
<protein>
    <recommendedName>
        <fullName evidence="4">Ig-like domain-containing protein</fullName>
    </recommendedName>
</protein>
<dbReference type="EMBL" id="DVOR01000065">
    <property type="protein sequence ID" value="HIV08889.1"/>
    <property type="molecule type" value="Genomic_DNA"/>
</dbReference>
<sequence>MTRWAMLLLGLLLVPFLRADGDTGALLATPERLKGGELVPNKASATIRLGSESDPLTGKRDGWAALNGAFCYARATGVGLRGEGKSVLWRPFEEPETVATVAVVCGAETKGSRGEPLALTLSLGEQEIATQTFTIEEAGETRTVTFSFPATEAPDLRLTNAGEKVFEVQRVSWYADLPPIEAEISIGGATAGGTLTCSVVSCAGGSGEYVRALWTFNGLSSAPVTDLQTVVTFPCPARDGTYELTLEVVDTLGNSRTFTRDVRVYGFTPPAPTVSAVTRTGFTLTWDRPASGVTPEAFSVSVSRSGRLDVNLTPDWIRSGKAWLTPPLSLDAALDGLDAALILLTIPADWQGALKVLVGDAPAWRTLFNVTPGLFSGFSLSPGQTFRLRAEGDAPPDALAFTAATGRTLWKREVPADGRRAEAAVTGLTPGATVRVAVSARFRDADGILIAGDCPSFDVELLPIPRPVAALDGAGRIHFDWDALGLAPGETPALSLSLFAEVPAQAALPPGLYLTRILLTQSKAAKAIALTNTSPADIPLDGAYTLTYGKYDWDFYVKDAAGKDVHSLVVPAHGDLVIVSNQYRPADLREDVAFGTANALRYMKDAGPVTLLRDGAPVNALLPVMDAVVRLPADSLSGAAATPAAQDDPALDALYDPWPQPTPVTERLYARTLAPGTDTFTPGPYLSKRPAAATRVWAELRTLLDGGASEPLLIDLWARETLSAPKPGFRLRLR</sequence>
<keyword evidence="1" id="KW-0732">Signal</keyword>
<dbReference type="InterPro" id="IPR036116">
    <property type="entry name" value="FN3_sf"/>
</dbReference>
<evidence type="ECO:0008006" key="4">
    <source>
        <dbReference type="Google" id="ProtNLM"/>
    </source>
</evidence>
<evidence type="ECO:0000256" key="1">
    <source>
        <dbReference type="SAM" id="SignalP"/>
    </source>
</evidence>
<feature type="signal peptide" evidence="1">
    <location>
        <begin position="1"/>
        <end position="19"/>
    </location>
</feature>